<dbReference type="InterPro" id="IPR002182">
    <property type="entry name" value="NB-ARC"/>
</dbReference>
<evidence type="ECO:0000259" key="8">
    <source>
        <dbReference type="Pfam" id="PF00931"/>
    </source>
</evidence>
<comment type="caution">
    <text evidence="12">The sequence shown here is derived from an EMBL/GenBank/DDBJ whole genome shotgun (WGS) entry which is preliminary data.</text>
</comment>
<feature type="region of interest" description="Disordered" evidence="7">
    <location>
        <begin position="1"/>
        <end position="40"/>
    </location>
</feature>
<evidence type="ECO:0000256" key="4">
    <source>
        <dbReference type="ARBA" id="ARBA00022741"/>
    </source>
</evidence>
<evidence type="ECO:0000256" key="2">
    <source>
        <dbReference type="ARBA" id="ARBA00022614"/>
    </source>
</evidence>
<dbReference type="GO" id="GO:0042742">
    <property type="term" value="P:defense response to bacterium"/>
    <property type="evidence" value="ECO:0007669"/>
    <property type="project" value="UniProtKB-ARBA"/>
</dbReference>
<gene>
    <name evidence="12" type="ORF">NCGR_LOCUS62575</name>
</gene>
<dbReference type="InterPro" id="IPR038005">
    <property type="entry name" value="RX-like_CC"/>
</dbReference>
<dbReference type="InterPro" id="IPR036388">
    <property type="entry name" value="WH-like_DNA-bd_sf"/>
</dbReference>
<evidence type="ECO:0000313" key="12">
    <source>
        <dbReference type="EMBL" id="CAD6338477.1"/>
    </source>
</evidence>
<name>A0A811S7H0_9POAL</name>
<keyword evidence="3" id="KW-0677">Repeat</keyword>
<evidence type="ECO:0000313" key="13">
    <source>
        <dbReference type="Proteomes" id="UP000604825"/>
    </source>
</evidence>
<keyword evidence="13" id="KW-1185">Reference proteome</keyword>
<dbReference type="Proteomes" id="UP000604825">
    <property type="component" value="Unassembled WGS sequence"/>
</dbReference>
<evidence type="ECO:0000256" key="6">
    <source>
        <dbReference type="ARBA" id="ARBA00023054"/>
    </source>
</evidence>
<accession>A0A811S7H0</accession>
<protein>
    <submittedName>
        <fullName evidence="12">Uncharacterized protein</fullName>
    </submittedName>
</protein>
<feature type="domain" description="Disease resistance protein winged helix" evidence="10">
    <location>
        <begin position="527"/>
        <end position="597"/>
    </location>
</feature>
<comment type="similarity">
    <text evidence="1">Belongs to the disease resistance NB-LRR family.</text>
</comment>
<dbReference type="FunFam" id="1.10.10.10:FF:000322">
    <property type="entry name" value="Probable disease resistance protein At1g63360"/>
    <property type="match status" value="1"/>
</dbReference>
<dbReference type="EMBL" id="CAJGYO010000019">
    <property type="protein sequence ID" value="CAD6338477.1"/>
    <property type="molecule type" value="Genomic_DNA"/>
</dbReference>
<dbReference type="PRINTS" id="PR00364">
    <property type="entry name" value="DISEASERSIST"/>
</dbReference>
<dbReference type="SUPFAM" id="SSF52058">
    <property type="entry name" value="L domain-like"/>
    <property type="match status" value="1"/>
</dbReference>
<evidence type="ECO:0000259" key="9">
    <source>
        <dbReference type="Pfam" id="PF18052"/>
    </source>
</evidence>
<proteinExistence type="inferred from homology"/>
<feature type="domain" description="NB-ARC" evidence="8">
    <location>
        <begin position="267"/>
        <end position="439"/>
    </location>
</feature>
<dbReference type="Pfam" id="PF23559">
    <property type="entry name" value="WHD_DRP"/>
    <property type="match status" value="1"/>
</dbReference>
<evidence type="ECO:0000256" key="1">
    <source>
        <dbReference type="ARBA" id="ARBA00008894"/>
    </source>
</evidence>
<keyword evidence="5" id="KW-0611">Plant defense</keyword>
<evidence type="ECO:0000259" key="11">
    <source>
        <dbReference type="Pfam" id="PF23598"/>
    </source>
</evidence>
<dbReference type="Gene3D" id="3.40.50.300">
    <property type="entry name" value="P-loop containing nucleotide triphosphate hydrolases"/>
    <property type="match status" value="1"/>
</dbReference>
<dbReference type="PANTHER" id="PTHR23155:SF1182">
    <property type="entry name" value="OS07G0186500 PROTEIN"/>
    <property type="match status" value="1"/>
</dbReference>
<feature type="domain" description="Disease resistance R13L4/SHOC-2-like LRR" evidence="11">
    <location>
        <begin position="644"/>
        <end position="967"/>
    </location>
</feature>
<evidence type="ECO:0000256" key="3">
    <source>
        <dbReference type="ARBA" id="ARBA00022737"/>
    </source>
</evidence>
<dbReference type="GO" id="GO:0002758">
    <property type="term" value="P:innate immune response-activating signaling pathway"/>
    <property type="evidence" value="ECO:0007669"/>
    <property type="project" value="UniProtKB-ARBA"/>
</dbReference>
<dbReference type="SUPFAM" id="SSF52540">
    <property type="entry name" value="P-loop containing nucleoside triphosphate hydrolases"/>
    <property type="match status" value="1"/>
</dbReference>
<keyword evidence="2" id="KW-0433">Leucine-rich repeat</keyword>
<dbReference type="PANTHER" id="PTHR23155">
    <property type="entry name" value="DISEASE RESISTANCE PROTEIN RP"/>
    <property type="match status" value="1"/>
</dbReference>
<dbReference type="InterPro" id="IPR044974">
    <property type="entry name" value="Disease_R_plants"/>
</dbReference>
<sequence>MASSPWQRAAWPSSGAGPSRHANTLGERGRRRGREEGKAGANAAEVMSAVPLKVFKGDTVFMKVAHSLGMKPCTLNEVYIYIITRNSDMADALFVVLRKLADSLGERALERISTELVEAAPVLTDYEHSMKQIEAELLILQAFIAQAGAKVGDKAFDAWLDQVRDVAHEVEDTIDEYAYLAVQAVDTGSFFKRKFRQIKKFAAWQKFHSQISQVEARIQRLGEIRNRYGILAGEIDRSNKLRKPSQLFMSYSSYLTDSSEIVGYVDEIGRLTQWLLEDKQERTLIAIFGMGGLGKTTIASSVYKNQNITRTFNSHAWITVSQTYQVEELLREIINQLIDQRASMASGFMTMNRMRLVEAIQSYLLDKKYFIVLDDVWDKDAWLFLNYAFARNNCGSKVLITTRRKDVSCLAVDHYTIELKTLQYAESWELFCKKAFRASKDSQCPENLRFFAEKIVARCQGLPLAIVTIGSTLSYREFEEQGWESFHSQLSWQLANNPELNWISNVLNMSLNDLPSYLRSCFLYCSLYPEDYKIKRKVISKLWIAEGLVEDREDGTTMEEVASYYLVELTQRCLLRVTESNAYGRPRTFVMHDLVREATSIIAKKEKFGIAYGDASTTQVPHEVRRLCVQRGAQTMNSIASSRLRSFILFDTEVPCSWIDDILSRFRLLRVLCLRFANIGQVPGMVTELYNLRYIDFSNTKVKIIPASFGKLVNLQVLDLRFTYVEELPLEITMLTNLRHLQVFAVHDLLQRSLDCFSATKIPGNICLLKNLQALQIVSASKDLVSQLGNLTLLRSLAIMKVRQSYIAELWSSLTKMPNFSRLLISAIDMDEILDLKMLKPLPNLKFLWLAGKLDAGVLPSMFSKFEKLAWLKMDWSGLKKDPIISFSHMLNLVDLRLYGTYSGEQLTFCAGWFPKLIRLELGDMEHLDWIEIEDGTMIGLHHLELVGLGNVKAVPAGIQYLRTLHQMFLTDMSKGFIQRLQGSDNYIVQHIPNIHIFYSSDSQAVNNLHLVPWLVKKYGPGAAKHAPTYWDSSGT</sequence>
<dbReference type="OrthoDB" id="598235at2759"/>
<dbReference type="GO" id="GO:0009626">
    <property type="term" value="P:plant-type hypersensitive response"/>
    <property type="evidence" value="ECO:0007669"/>
    <property type="project" value="UniProtKB-ARBA"/>
</dbReference>
<dbReference type="FunFam" id="3.40.50.300:FF:001091">
    <property type="entry name" value="Probable disease resistance protein At1g61300"/>
    <property type="match status" value="1"/>
</dbReference>
<dbReference type="InterPro" id="IPR032675">
    <property type="entry name" value="LRR_dom_sf"/>
</dbReference>
<keyword evidence="4" id="KW-0547">Nucleotide-binding</keyword>
<organism evidence="12 13">
    <name type="scientific">Miscanthus lutarioriparius</name>
    <dbReference type="NCBI Taxonomy" id="422564"/>
    <lineage>
        <taxon>Eukaryota</taxon>
        <taxon>Viridiplantae</taxon>
        <taxon>Streptophyta</taxon>
        <taxon>Embryophyta</taxon>
        <taxon>Tracheophyta</taxon>
        <taxon>Spermatophyta</taxon>
        <taxon>Magnoliopsida</taxon>
        <taxon>Liliopsida</taxon>
        <taxon>Poales</taxon>
        <taxon>Poaceae</taxon>
        <taxon>PACMAD clade</taxon>
        <taxon>Panicoideae</taxon>
        <taxon>Andropogonodae</taxon>
        <taxon>Andropogoneae</taxon>
        <taxon>Saccharinae</taxon>
        <taxon>Miscanthus</taxon>
    </lineage>
</organism>
<dbReference type="Gene3D" id="3.80.10.10">
    <property type="entry name" value="Ribonuclease Inhibitor"/>
    <property type="match status" value="1"/>
</dbReference>
<dbReference type="Gene3D" id="1.10.8.430">
    <property type="entry name" value="Helical domain of apoptotic protease-activating factors"/>
    <property type="match status" value="1"/>
</dbReference>
<dbReference type="Pfam" id="PF00931">
    <property type="entry name" value="NB-ARC"/>
    <property type="match status" value="1"/>
</dbReference>
<evidence type="ECO:0000256" key="5">
    <source>
        <dbReference type="ARBA" id="ARBA00022821"/>
    </source>
</evidence>
<dbReference type="InterPro" id="IPR055414">
    <property type="entry name" value="LRR_R13L4/SHOC2-like"/>
</dbReference>
<evidence type="ECO:0000259" key="10">
    <source>
        <dbReference type="Pfam" id="PF23559"/>
    </source>
</evidence>
<dbReference type="Gene3D" id="1.10.10.10">
    <property type="entry name" value="Winged helix-like DNA-binding domain superfamily/Winged helix DNA-binding domain"/>
    <property type="match status" value="1"/>
</dbReference>
<dbReference type="Pfam" id="PF23598">
    <property type="entry name" value="LRR_14"/>
    <property type="match status" value="1"/>
</dbReference>
<dbReference type="InterPro" id="IPR041118">
    <property type="entry name" value="Rx_N"/>
</dbReference>
<evidence type="ECO:0000256" key="7">
    <source>
        <dbReference type="SAM" id="MobiDB-lite"/>
    </source>
</evidence>
<dbReference type="CDD" id="cd14798">
    <property type="entry name" value="RX-CC_like"/>
    <property type="match status" value="1"/>
</dbReference>
<keyword evidence="6" id="KW-0175">Coiled coil</keyword>
<dbReference type="Gene3D" id="1.20.5.4130">
    <property type="match status" value="1"/>
</dbReference>
<dbReference type="AlphaFoldDB" id="A0A811S7H0"/>
<dbReference type="InterPro" id="IPR027417">
    <property type="entry name" value="P-loop_NTPase"/>
</dbReference>
<feature type="domain" description="Disease resistance N-terminal" evidence="9">
    <location>
        <begin position="108"/>
        <end position="185"/>
    </location>
</feature>
<dbReference type="InterPro" id="IPR042197">
    <property type="entry name" value="Apaf_helical"/>
</dbReference>
<dbReference type="GO" id="GO:0043531">
    <property type="term" value="F:ADP binding"/>
    <property type="evidence" value="ECO:0007669"/>
    <property type="project" value="InterPro"/>
</dbReference>
<reference evidence="12" key="1">
    <citation type="submission" date="2020-10" db="EMBL/GenBank/DDBJ databases">
        <authorList>
            <person name="Han B."/>
            <person name="Lu T."/>
            <person name="Zhao Q."/>
            <person name="Huang X."/>
            <person name="Zhao Y."/>
        </authorList>
    </citation>
    <scope>NUCLEOTIDE SEQUENCE</scope>
</reference>
<dbReference type="Pfam" id="PF18052">
    <property type="entry name" value="Rx_N"/>
    <property type="match status" value="1"/>
</dbReference>
<dbReference type="InterPro" id="IPR058922">
    <property type="entry name" value="WHD_DRP"/>
</dbReference>